<gene>
    <name evidence="1" type="ORF">H4W80_002481</name>
</gene>
<evidence type="ECO:0000313" key="2">
    <source>
        <dbReference type="Proteomes" id="UP000633509"/>
    </source>
</evidence>
<protein>
    <recommendedName>
        <fullName evidence="3">Integrase SAM-like N-terminal domain-containing protein</fullName>
    </recommendedName>
</protein>
<evidence type="ECO:0008006" key="3">
    <source>
        <dbReference type="Google" id="ProtNLM"/>
    </source>
</evidence>
<evidence type="ECO:0000313" key="1">
    <source>
        <dbReference type="EMBL" id="MBE1584223.1"/>
    </source>
</evidence>
<dbReference type="Proteomes" id="UP000633509">
    <property type="component" value="Unassembled WGS sequence"/>
</dbReference>
<reference evidence="1 2" key="1">
    <citation type="submission" date="2020-10" db="EMBL/GenBank/DDBJ databases">
        <title>Sequencing the genomes of 1000 actinobacteria strains.</title>
        <authorList>
            <person name="Klenk H.-P."/>
        </authorList>
    </citation>
    <scope>NUCLEOTIDE SEQUENCE [LARGE SCALE GENOMIC DNA]</scope>
    <source>
        <strain evidence="1 2">DSM 43173</strain>
    </source>
</reference>
<dbReference type="EMBL" id="JADBEK010000001">
    <property type="protein sequence ID" value="MBE1584223.1"/>
    <property type="molecule type" value="Genomic_DNA"/>
</dbReference>
<accession>A0ABR9LU82</accession>
<organism evidence="1 2">
    <name type="scientific">Nonomuraea angiospora</name>
    <dbReference type="NCBI Taxonomy" id="46172"/>
    <lineage>
        <taxon>Bacteria</taxon>
        <taxon>Bacillati</taxon>
        <taxon>Actinomycetota</taxon>
        <taxon>Actinomycetes</taxon>
        <taxon>Streptosporangiales</taxon>
        <taxon>Streptosporangiaceae</taxon>
        <taxon>Nonomuraea</taxon>
    </lineage>
</organism>
<comment type="caution">
    <text evidence="1">The sequence shown here is derived from an EMBL/GenBank/DDBJ whole genome shotgun (WGS) entry which is preliminary data.</text>
</comment>
<keyword evidence="2" id="KW-1185">Reference proteome</keyword>
<sequence length="89" mass="10753">MIEGDDSERDLAALLVPRVQAIGRPATMRRSYAHNLLRWFRFVRAIDMPWNEATRTEARDLSRWIQITDKTDRQMDHFRRRVVGRWSQR</sequence>
<dbReference type="RefSeq" id="WP_192785189.1">
    <property type="nucleotide sequence ID" value="NZ_JADBEK010000001.1"/>
</dbReference>
<name>A0ABR9LU82_9ACTN</name>
<proteinExistence type="predicted"/>